<dbReference type="PROSITE" id="PS50939">
    <property type="entry name" value="CYTOCHROME_B561"/>
    <property type="match status" value="1"/>
</dbReference>
<reference evidence="13" key="1">
    <citation type="submission" date="2021-06" db="EMBL/GenBank/DDBJ databases">
        <authorList>
            <person name="Kallberg Y."/>
            <person name="Tangrot J."/>
            <person name="Rosling A."/>
        </authorList>
    </citation>
    <scope>NUCLEOTIDE SEQUENCE</scope>
    <source>
        <strain evidence="13">AZ414A</strain>
    </source>
</reference>
<dbReference type="GO" id="GO:0046872">
    <property type="term" value="F:metal ion binding"/>
    <property type="evidence" value="ECO:0007669"/>
    <property type="project" value="UniProtKB-KW"/>
</dbReference>
<evidence type="ECO:0000256" key="7">
    <source>
        <dbReference type="ARBA" id="ARBA00022982"/>
    </source>
</evidence>
<keyword evidence="3" id="KW-0813">Transport</keyword>
<dbReference type="GO" id="GO:0140575">
    <property type="term" value="F:transmembrane monodehydroascorbate reductase activity"/>
    <property type="evidence" value="ECO:0007669"/>
    <property type="project" value="InterPro"/>
</dbReference>
<keyword evidence="4" id="KW-0349">Heme</keyword>
<feature type="transmembrane region" description="Helical" evidence="11">
    <location>
        <begin position="79"/>
        <end position="101"/>
    </location>
</feature>
<keyword evidence="8 11" id="KW-1133">Transmembrane helix</keyword>
<dbReference type="CDD" id="cd08761">
    <property type="entry name" value="Cyt_b561_CYB561D2_like"/>
    <property type="match status" value="1"/>
</dbReference>
<evidence type="ECO:0000256" key="8">
    <source>
        <dbReference type="ARBA" id="ARBA00022989"/>
    </source>
</evidence>
<feature type="transmembrane region" description="Helical" evidence="11">
    <location>
        <begin position="225"/>
        <end position="241"/>
    </location>
</feature>
<dbReference type="GO" id="GO:0016020">
    <property type="term" value="C:membrane"/>
    <property type="evidence" value="ECO:0007669"/>
    <property type="project" value="UniProtKB-SubCell"/>
</dbReference>
<dbReference type="Proteomes" id="UP000789706">
    <property type="component" value="Unassembled WGS sequence"/>
</dbReference>
<protein>
    <submittedName>
        <fullName evidence="13">5797_t:CDS:1</fullName>
    </submittedName>
</protein>
<dbReference type="PANTHER" id="PTHR15422:SF45">
    <property type="entry name" value="CYTOCHROME B561 DOMAIN-CONTAINING PROTEIN"/>
    <property type="match status" value="1"/>
</dbReference>
<comment type="caution">
    <text evidence="13">The sequence shown here is derived from an EMBL/GenBank/DDBJ whole genome shotgun (WGS) entry which is preliminary data.</text>
</comment>
<dbReference type="OrthoDB" id="432881at2759"/>
<dbReference type="InterPro" id="IPR045150">
    <property type="entry name" value="CYB561D1/2"/>
</dbReference>
<evidence type="ECO:0000256" key="10">
    <source>
        <dbReference type="ARBA" id="ARBA00023136"/>
    </source>
</evidence>
<keyword evidence="6" id="KW-0479">Metal-binding</keyword>
<feature type="transmembrane region" description="Helical" evidence="11">
    <location>
        <begin position="158"/>
        <end position="184"/>
    </location>
</feature>
<dbReference type="InterPro" id="IPR006593">
    <property type="entry name" value="Cyt_b561/ferric_Rdtase_TM"/>
</dbReference>
<feature type="transmembrane region" description="Helical" evidence="11">
    <location>
        <begin position="196"/>
        <end position="213"/>
    </location>
</feature>
<keyword evidence="14" id="KW-1185">Reference proteome</keyword>
<evidence type="ECO:0000256" key="11">
    <source>
        <dbReference type="SAM" id="Phobius"/>
    </source>
</evidence>
<evidence type="ECO:0000256" key="1">
    <source>
        <dbReference type="ARBA" id="ARBA00001970"/>
    </source>
</evidence>
<evidence type="ECO:0000256" key="6">
    <source>
        <dbReference type="ARBA" id="ARBA00022723"/>
    </source>
</evidence>
<feature type="domain" description="Cytochrome b561" evidence="12">
    <location>
        <begin position="46"/>
        <end position="246"/>
    </location>
</feature>
<sequence>MVSPNTDEDIHNRLINQQNQNSYDSIPSHVLSSQQQQGRIPTPTGPTKFNMTFTFSLFASAGSLLFAGTVWYVMANADYLFFIWHPVLMATVLLFTTNGILVLQTATKKEEREAGLNWHKLIQSVTFLSIIGGFSIVYSFKNSNNKEHFTSPHGKSGLITFILLLVQTMAGSIFVNFPGLVGGLVKAKGMYKYHRFSGYVVLLFVYLTALGGTQSDWVKNQFDHIWVWLLATSLVLIGVVGRTKGSKLKVW</sequence>
<dbReference type="Gene3D" id="1.20.120.1770">
    <property type="match status" value="1"/>
</dbReference>
<dbReference type="SMART" id="SM00665">
    <property type="entry name" value="B561"/>
    <property type="match status" value="1"/>
</dbReference>
<gene>
    <name evidence="13" type="ORF">DEBURN_LOCUS4755</name>
</gene>
<evidence type="ECO:0000313" key="14">
    <source>
        <dbReference type="Proteomes" id="UP000789706"/>
    </source>
</evidence>
<name>A0A9N9F1B6_9GLOM</name>
<dbReference type="PANTHER" id="PTHR15422">
    <property type="entry name" value="OS05G0565100 PROTEIN"/>
    <property type="match status" value="1"/>
</dbReference>
<keyword evidence="9" id="KW-0408">Iron</keyword>
<evidence type="ECO:0000256" key="5">
    <source>
        <dbReference type="ARBA" id="ARBA00022692"/>
    </source>
</evidence>
<comment type="subcellular location">
    <subcellularLocation>
        <location evidence="2">Membrane</location>
        <topology evidence="2">Multi-pass membrane protein</topology>
    </subcellularLocation>
</comment>
<comment type="cofactor">
    <cofactor evidence="1">
        <name>heme b</name>
        <dbReference type="ChEBI" id="CHEBI:60344"/>
    </cofactor>
</comment>
<evidence type="ECO:0000256" key="9">
    <source>
        <dbReference type="ARBA" id="ARBA00023004"/>
    </source>
</evidence>
<feature type="transmembrane region" description="Helical" evidence="11">
    <location>
        <begin position="121"/>
        <end position="138"/>
    </location>
</feature>
<organism evidence="13 14">
    <name type="scientific">Diversispora eburnea</name>
    <dbReference type="NCBI Taxonomy" id="1213867"/>
    <lineage>
        <taxon>Eukaryota</taxon>
        <taxon>Fungi</taxon>
        <taxon>Fungi incertae sedis</taxon>
        <taxon>Mucoromycota</taxon>
        <taxon>Glomeromycotina</taxon>
        <taxon>Glomeromycetes</taxon>
        <taxon>Diversisporales</taxon>
        <taxon>Diversisporaceae</taxon>
        <taxon>Diversispora</taxon>
    </lineage>
</organism>
<dbReference type="EMBL" id="CAJVPK010000383">
    <property type="protein sequence ID" value="CAG8502605.1"/>
    <property type="molecule type" value="Genomic_DNA"/>
</dbReference>
<keyword evidence="7" id="KW-0249">Electron transport</keyword>
<dbReference type="AlphaFoldDB" id="A0A9N9F1B6"/>
<proteinExistence type="predicted"/>
<dbReference type="Pfam" id="PF03188">
    <property type="entry name" value="Cytochrom_B561"/>
    <property type="match status" value="1"/>
</dbReference>
<feature type="transmembrane region" description="Helical" evidence="11">
    <location>
        <begin position="49"/>
        <end position="73"/>
    </location>
</feature>
<evidence type="ECO:0000256" key="3">
    <source>
        <dbReference type="ARBA" id="ARBA00022448"/>
    </source>
</evidence>
<keyword evidence="5 11" id="KW-0812">Transmembrane</keyword>
<keyword evidence="10 11" id="KW-0472">Membrane</keyword>
<accession>A0A9N9F1B6</accession>
<evidence type="ECO:0000256" key="2">
    <source>
        <dbReference type="ARBA" id="ARBA00004141"/>
    </source>
</evidence>
<evidence type="ECO:0000259" key="12">
    <source>
        <dbReference type="PROSITE" id="PS50939"/>
    </source>
</evidence>
<evidence type="ECO:0000313" key="13">
    <source>
        <dbReference type="EMBL" id="CAG8502605.1"/>
    </source>
</evidence>
<evidence type="ECO:0000256" key="4">
    <source>
        <dbReference type="ARBA" id="ARBA00022617"/>
    </source>
</evidence>